<reference evidence="1" key="1">
    <citation type="journal article" date="2021" name="Nat. Commun.">
        <title>Genetic determinants of endophytism in the Arabidopsis root mycobiome.</title>
        <authorList>
            <person name="Mesny F."/>
            <person name="Miyauchi S."/>
            <person name="Thiergart T."/>
            <person name="Pickel B."/>
            <person name="Atanasova L."/>
            <person name="Karlsson M."/>
            <person name="Huettel B."/>
            <person name="Barry K.W."/>
            <person name="Haridas S."/>
            <person name="Chen C."/>
            <person name="Bauer D."/>
            <person name="Andreopoulos W."/>
            <person name="Pangilinan J."/>
            <person name="LaButti K."/>
            <person name="Riley R."/>
            <person name="Lipzen A."/>
            <person name="Clum A."/>
            <person name="Drula E."/>
            <person name="Henrissat B."/>
            <person name="Kohler A."/>
            <person name="Grigoriev I.V."/>
            <person name="Martin F.M."/>
            <person name="Hacquard S."/>
        </authorList>
    </citation>
    <scope>NUCLEOTIDE SEQUENCE</scope>
    <source>
        <strain evidence="1">MPI-CAGE-AT-0021</strain>
    </source>
</reference>
<dbReference type="EMBL" id="JAGMUU010000008">
    <property type="protein sequence ID" value="KAH7146750.1"/>
    <property type="molecule type" value="Genomic_DNA"/>
</dbReference>
<name>A0A9P9EYA5_9HYPO</name>
<dbReference type="InterPro" id="IPR011990">
    <property type="entry name" value="TPR-like_helical_dom_sf"/>
</dbReference>
<dbReference type="AlphaFoldDB" id="A0A9P9EYA5"/>
<proteinExistence type="predicted"/>
<dbReference type="Gene3D" id="3.40.50.300">
    <property type="entry name" value="P-loop containing nucleotide triphosphate hydrolases"/>
    <property type="match status" value="1"/>
</dbReference>
<sequence>MEQPAQRRDLTGNQFGDNAAVHQGDNLDRLLPQMMKHCSVALWGLGPRKTQIALDYAYRQCEDDNCSVFWVHADSEATFVHDYQAIAKELSIDRSLKNEDLLIAATEQATEQTMNLCEYIPRGTVSWTSCDERIVGALVGARRGIEVARMTSDEAQNLLQITRIKETRKEEIETATLLQELQWPPLAISQAGAYMRRTLIPIKERNVPNSILETEIAYRILHIIAFLDYQNLPYEILAAACKYDGEDPTQQPEELAIIQAITRLKELSFIGVRGLVQEATRYGLSVRKAMKNGEENITMDLFSILDQKTWPECEKYLIYAMRLGEWAELCGEEAEIASLLRQWREKGLINLRGLELRRKVLGEKHLDTIRSMAYLAITYYAQGRYNLQREMLGEKHPDTIRSMADLATTYNMQG</sequence>
<evidence type="ECO:0000313" key="2">
    <source>
        <dbReference type="Proteomes" id="UP000717696"/>
    </source>
</evidence>
<evidence type="ECO:0000313" key="1">
    <source>
        <dbReference type="EMBL" id="KAH7146750.1"/>
    </source>
</evidence>
<protein>
    <recommendedName>
        <fullName evidence="3">NB-ARC domain-containing protein</fullName>
    </recommendedName>
</protein>
<organism evidence="1 2">
    <name type="scientific">Dactylonectria estremocensis</name>
    <dbReference type="NCBI Taxonomy" id="1079267"/>
    <lineage>
        <taxon>Eukaryota</taxon>
        <taxon>Fungi</taxon>
        <taxon>Dikarya</taxon>
        <taxon>Ascomycota</taxon>
        <taxon>Pezizomycotina</taxon>
        <taxon>Sordariomycetes</taxon>
        <taxon>Hypocreomycetidae</taxon>
        <taxon>Hypocreales</taxon>
        <taxon>Nectriaceae</taxon>
        <taxon>Dactylonectria</taxon>
    </lineage>
</organism>
<dbReference type="Gene3D" id="1.25.40.10">
    <property type="entry name" value="Tetratricopeptide repeat domain"/>
    <property type="match status" value="1"/>
</dbReference>
<comment type="caution">
    <text evidence="1">The sequence shown here is derived from an EMBL/GenBank/DDBJ whole genome shotgun (WGS) entry which is preliminary data.</text>
</comment>
<dbReference type="Proteomes" id="UP000717696">
    <property type="component" value="Unassembled WGS sequence"/>
</dbReference>
<gene>
    <name evidence="1" type="ORF">B0J13DRAFT_584254</name>
</gene>
<dbReference type="InterPro" id="IPR027417">
    <property type="entry name" value="P-loop_NTPase"/>
</dbReference>
<evidence type="ECO:0008006" key="3">
    <source>
        <dbReference type="Google" id="ProtNLM"/>
    </source>
</evidence>
<accession>A0A9P9EYA5</accession>
<keyword evidence="2" id="KW-1185">Reference proteome</keyword>
<dbReference type="OrthoDB" id="5986190at2759"/>